<comment type="caution">
    <text evidence="1">The sequence shown here is derived from an EMBL/GenBank/DDBJ whole genome shotgun (WGS) entry which is preliminary data.</text>
</comment>
<dbReference type="RefSeq" id="WP_002679277.1">
    <property type="nucleotide sequence ID" value="NZ_CP022385.1"/>
</dbReference>
<protein>
    <submittedName>
        <fullName evidence="1">Uncharacterized protein</fullName>
    </submittedName>
</protein>
<proteinExistence type="predicted"/>
<name>A0AAX2IB29_CAPSP</name>
<gene>
    <name evidence="1" type="ORF">NCTC11653_01445</name>
</gene>
<accession>A0AAX2IB29</accession>
<dbReference type="EMBL" id="UAVP01000008">
    <property type="protein sequence ID" value="SQA75540.1"/>
    <property type="molecule type" value="Genomic_DNA"/>
</dbReference>
<reference evidence="1 2" key="1">
    <citation type="submission" date="2018-06" db="EMBL/GenBank/DDBJ databases">
        <authorList>
            <consortium name="Pathogen Informatics"/>
            <person name="Doyle S."/>
        </authorList>
    </citation>
    <scope>NUCLEOTIDE SEQUENCE [LARGE SCALE GENOMIC DNA]</scope>
    <source>
        <strain evidence="1 2">NCTC11653</strain>
    </source>
</reference>
<dbReference type="Proteomes" id="UP000249902">
    <property type="component" value="Unassembled WGS sequence"/>
</dbReference>
<evidence type="ECO:0000313" key="1">
    <source>
        <dbReference type="EMBL" id="SQA75540.1"/>
    </source>
</evidence>
<dbReference type="AlphaFoldDB" id="A0AAX2IB29"/>
<organism evidence="1 2">
    <name type="scientific">Capnocytophaga sputigena</name>
    <dbReference type="NCBI Taxonomy" id="1019"/>
    <lineage>
        <taxon>Bacteria</taxon>
        <taxon>Pseudomonadati</taxon>
        <taxon>Bacteroidota</taxon>
        <taxon>Flavobacteriia</taxon>
        <taxon>Flavobacteriales</taxon>
        <taxon>Flavobacteriaceae</taxon>
        <taxon>Capnocytophaga</taxon>
    </lineage>
</organism>
<evidence type="ECO:0000313" key="2">
    <source>
        <dbReference type="Proteomes" id="UP000249902"/>
    </source>
</evidence>
<sequence length="306" mass="33029">MQSLKKQWVKCCTLFLLLFTGMVKGQVVSVLTESPIHIADSADFSAGVVTITFNMPAGKTSGELEVTLPAGIEYAQGLTATGGTVTWKTGSPANKPVFTISGAGAVVTVSFKRKVTKAILSNPDFGEGFLDTAVLKIDGASTPAKHNDTKYQLQRPTLAVQFTGAAGSEDIGTHTRTFTIRNTGNGKAKDVYFSVDYPTDVTGNGFWHNNTKLTSMTINGKTVYKVPNVNLANNDFVTITENYTISKCSNAMQNIYYAHWGKDNEIFETTSSARNIQVKTGTPSIELDTNNTSTYFEWGNGLMGIL</sequence>